<evidence type="ECO:0000256" key="1">
    <source>
        <dbReference type="ARBA" id="ARBA00022801"/>
    </source>
</evidence>
<dbReference type="EMBL" id="JAWCUD010000003">
    <property type="protein sequence ID" value="MDU0201713.1"/>
    <property type="molecule type" value="Genomic_DNA"/>
</dbReference>
<evidence type="ECO:0000259" key="2">
    <source>
        <dbReference type="Pfam" id="PF00144"/>
    </source>
</evidence>
<dbReference type="Pfam" id="PF00144">
    <property type="entry name" value="Beta-lactamase"/>
    <property type="match status" value="1"/>
</dbReference>
<keyword evidence="4" id="KW-1185">Reference proteome</keyword>
<dbReference type="RefSeq" id="WP_315951552.1">
    <property type="nucleotide sequence ID" value="NZ_JAWCUD010000003.1"/>
</dbReference>
<dbReference type="Gene3D" id="3.40.710.10">
    <property type="entry name" value="DD-peptidase/beta-lactamase superfamily"/>
    <property type="match status" value="1"/>
</dbReference>
<dbReference type="InterPro" id="IPR001466">
    <property type="entry name" value="Beta-lactam-related"/>
</dbReference>
<dbReference type="EC" id="3.1.1.103" evidence="3"/>
<keyword evidence="1 3" id="KW-0378">Hydrolase</keyword>
<proteinExistence type="predicted"/>
<name>A0ABU3RBT5_9BACL</name>
<accession>A0ABU3RBT5</accession>
<evidence type="ECO:0000313" key="4">
    <source>
        <dbReference type="Proteomes" id="UP001260980"/>
    </source>
</evidence>
<dbReference type="Proteomes" id="UP001260980">
    <property type="component" value="Unassembled WGS sequence"/>
</dbReference>
<dbReference type="InterPro" id="IPR012338">
    <property type="entry name" value="Beta-lactam/transpept-like"/>
</dbReference>
<comment type="caution">
    <text evidence="3">The sequence shown here is derived from an EMBL/GenBank/DDBJ whole genome shotgun (WGS) entry which is preliminary data.</text>
</comment>
<gene>
    <name evidence="3" type="ORF">RQP52_11470</name>
</gene>
<dbReference type="PANTHER" id="PTHR43283">
    <property type="entry name" value="BETA-LACTAMASE-RELATED"/>
    <property type="match status" value="1"/>
</dbReference>
<sequence length="348" mass="38191">MSRITEFLQQARNEKAFSGAAYAIGNSDGITEQGAVGTLYWDGPSVQPDSIWDLASVTKPIAVLPLMVMLEHGECYLDDVIAHFLPHYKDTDKANLTLRQLLAHTSGIPGQQPLYQTSPTKEELLAAVRNLPLRFAPDTDVEYSSQGYMILGEIIEAIAGDSLDVVLKQLVLEPIGMSQTLFNPGAQLHPRIAATEYCEWRGTTVIGEVHDENAVVMGGMAGHAGLFSTAEDMSQLCQAMLRLGETAKGRFLQPETVRLMTNNQTSSLKLARGLGWQAKDRHDSPAGDLFSMSSYGHTGFTGTSIWMDPEDDVFAVLLTNRVHPKRTSTAIKRIRSIFHNLAFLSVRS</sequence>
<dbReference type="SUPFAM" id="SSF56601">
    <property type="entry name" value="beta-lactamase/transpeptidase-like"/>
    <property type="match status" value="1"/>
</dbReference>
<dbReference type="PANTHER" id="PTHR43283:SF11">
    <property type="entry name" value="BETA-LACTAMASE-RELATED DOMAIN-CONTAINING PROTEIN"/>
    <property type="match status" value="1"/>
</dbReference>
<dbReference type="GO" id="GO:0016787">
    <property type="term" value="F:hydrolase activity"/>
    <property type="evidence" value="ECO:0007669"/>
    <property type="project" value="UniProtKB-KW"/>
</dbReference>
<dbReference type="InterPro" id="IPR050789">
    <property type="entry name" value="Diverse_Enzym_Activities"/>
</dbReference>
<organism evidence="3 4">
    <name type="scientific">Paenibacillus violae</name>
    <dbReference type="NCBI Taxonomy" id="3077234"/>
    <lineage>
        <taxon>Bacteria</taxon>
        <taxon>Bacillati</taxon>
        <taxon>Bacillota</taxon>
        <taxon>Bacilli</taxon>
        <taxon>Bacillales</taxon>
        <taxon>Paenibacillaceae</taxon>
        <taxon>Paenibacillus</taxon>
    </lineage>
</organism>
<protein>
    <submittedName>
        <fullName evidence="3">Serine hydrolase domain-containing protein</fullName>
        <ecNumber evidence="3">3.1.1.103</ecNumber>
    </submittedName>
</protein>
<feature type="domain" description="Beta-lactamase-related" evidence="2">
    <location>
        <begin position="7"/>
        <end position="331"/>
    </location>
</feature>
<evidence type="ECO:0000313" key="3">
    <source>
        <dbReference type="EMBL" id="MDU0201713.1"/>
    </source>
</evidence>
<reference evidence="3 4" key="1">
    <citation type="submission" date="2023-10" db="EMBL/GenBank/DDBJ databases">
        <title>Paenibacillus strain PFR10 Genome sequencing and assembly.</title>
        <authorList>
            <person name="Kim I."/>
        </authorList>
    </citation>
    <scope>NUCLEOTIDE SEQUENCE [LARGE SCALE GENOMIC DNA]</scope>
    <source>
        <strain evidence="3 4">PFR10</strain>
    </source>
</reference>